<accession>A0AAU9D0U3</accession>
<keyword evidence="6" id="KW-1185">Reference proteome</keyword>
<keyword evidence="2" id="KW-1133">Transmembrane helix</keyword>
<dbReference type="Proteomes" id="UP001321804">
    <property type="component" value="Chromosome"/>
</dbReference>
<dbReference type="RefSeq" id="WP_317696272.1">
    <property type="nucleotide sequence ID" value="NZ_AP026801.1"/>
</dbReference>
<dbReference type="EMBL" id="AP026801">
    <property type="protein sequence ID" value="BDR57294.1"/>
    <property type="molecule type" value="Genomic_DNA"/>
</dbReference>
<dbReference type="AlphaFoldDB" id="A0AAU9D0U3"/>
<organism evidence="5 6">
    <name type="scientific">Xylocopilactobacillus apis</name>
    <dbReference type="NCBI Taxonomy" id="2932183"/>
    <lineage>
        <taxon>Bacteria</taxon>
        <taxon>Bacillati</taxon>
        <taxon>Bacillota</taxon>
        <taxon>Bacilli</taxon>
        <taxon>Lactobacillales</taxon>
        <taxon>Lactobacillaceae</taxon>
        <taxon>Xylocopilactobacillus</taxon>
    </lineage>
</organism>
<evidence type="ECO:0000313" key="5">
    <source>
        <dbReference type="EMBL" id="BDR57294.1"/>
    </source>
</evidence>
<dbReference type="KEGG" id="xak:KIMC2_18560"/>
<feature type="transmembrane region" description="Helical" evidence="2">
    <location>
        <begin position="317"/>
        <end position="341"/>
    </location>
</feature>
<keyword evidence="2" id="KW-0812">Transmembrane</keyword>
<dbReference type="InterPro" id="IPR021759">
    <property type="entry name" value="WxLIP_HBD"/>
</dbReference>
<dbReference type="InterPro" id="IPR010317">
    <property type="entry name" value="WxLIP_PGBD"/>
</dbReference>
<gene>
    <name evidence="5" type="ORF">KIMC2_18560</name>
</gene>
<sequence>MRKARKIFLILFIGIVFNVFNEIPAFAANNTNGGYSIRPIPPKNQNPAVKGYFDLTVVPGQRQSLSIEVNNNSNETKTIRVLATTAATTSFMDTNYDGEIKSKDKDKSLKYDFSRFGFTPKTIKLRPNSKLVVPLDFTVPKKPFKGIVLGGIYVSDVNAQNVERNQSGKTGMKLKNYLNYAIAVKMTEDQETEVTPNLKISGIKAILYSGYPAAGVTLRNTSMGFGSTVSAKATTYLKKDRKIRATGKVSSGTIAPNTIFTYPIMFPANKRITPGKYHLDLKIKTATRNFKFSRDYTISPTQADLINKYNPSIKKSYLWIIILAIVIGILLLVLSFALFFIMGRGRGRQESNAGFPQNMDGMQKKQFKQMMREQKKQFKAQQKAMKKRK</sequence>
<keyword evidence="2" id="KW-0472">Membrane</keyword>
<evidence type="ECO:0000313" key="6">
    <source>
        <dbReference type="Proteomes" id="UP001321804"/>
    </source>
</evidence>
<evidence type="ECO:0000256" key="1">
    <source>
        <dbReference type="SAM" id="MobiDB-lite"/>
    </source>
</evidence>
<protein>
    <submittedName>
        <fullName evidence="5">Cell surface protein</fullName>
    </submittedName>
</protein>
<evidence type="ECO:0000259" key="3">
    <source>
        <dbReference type="Pfam" id="PF06030"/>
    </source>
</evidence>
<proteinExistence type="predicted"/>
<dbReference type="Pfam" id="PF11797">
    <property type="entry name" value="WxLIP_HBD"/>
    <property type="match status" value="1"/>
</dbReference>
<feature type="region of interest" description="Disordered" evidence="1">
    <location>
        <begin position="351"/>
        <end position="373"/>
    </location>
</feature>
<feature type="domain" description="WxL Interacting Protein peptidoglycan binding" evidence="3">
    <location>
        <begin position="35"/>
        <end position="155"/>
    </location>
</feature>
<evidence type="ECO:0000259" key="4">
    <source>
        <dbReference type="Pfam" id="PF11797"/>
    </source>
</evidence>
<reference evidence="5 6" key="1">
    <citation type="journal article" date="2023" name="Microbiol. Spectr.">
        <title>Symbiosis of Carpenter Bees with Uncharacterized Lactic Acid Bacteria Showing NAD Auxotrophy.</title>
        <authorList>
            <person name="Kawasaki S."/>
            <person name="Ozawa K."/>
            <person name="Mori T."/>
            <person name="Yamamoto A."/>
            <person name="Ito M."/>
            <person name="Ohkuma M."/>
            <person name="Sakamoto M."/>
            <person name="Matsutani M."/>
        </authorList>
    </citation>
    <scope>NUCLEOTIDE SEQUENCE [LARGE SCALE GENOMIC DNA]</scope>
    <source>
        <strain evidence="5 6">KimC2</strain>
    </source>
</reference>
<evidence type="ECO:0000256" key="2">
    <source>
        <dbReference type="SAM" id="Phobius"/>
    </source>
</evidence>
<feature type="domain" description="WxL Interacting Protein host binding" evidence="4">
    <location>
        <begin position="170"/>
        <end position="308"/>
    </location>
</feature>
<name>A0AAU9D0U3_9LACO</name>
<dbReference type="Pfam" id="PF06030">
    <property type="entry name" value="WxLIP_PGBD"/>
    <property type="match status" value="1"/>
</dbReference>